<feature type="transmembrane region" description="Helical" evidence="1">
    <location>
        <begin position="77"/>
        <end position="104"/>
    </location>
</feature>
<evidence type="ECO:0000313" key="2">
    <source>
        <dbReference type="EMBL" id="MED6249710.1"/>
    </source>
</evidence>
<evidence type="ECO:0000313" key="3">
    <source>
        <dbReference type="Proteomes" id="UP001345963"/>
    </source>
</evidence>
<sequence>MQLCIRLSHYSFSYASKYSTTHPCSCFSNYLSVKLSIPLFVHPDIKMSVHLTPHSFVFPTVPLYISLFAIYPTPSQFFQLSICSSVQLTICLSIPPTIFCYLLFPD</sequence>
<keyword evidence="1" id="KW-0812">Transmembrane</keyword>
<feature type="transmembrane region" description="Helical" evidence="1">
    <location>
        <begin position="51"/>
        <end position="71"/>
    </location>
</feature>
<evidence type="ECO:0000256" key="1">
    <source>
        <dbReference type="SAM" id="Phobius"/>
    </source>
</evidence>
<keyword evidence="3" id="KW-1185">Reference proteome</keyword>
<organism evidence="2 3">
    <name type="scientific">Ataeniobius toweri</name>
    <dbReference type="NCBI Taxonomy" id="208326"/>
    <lineage>
        <taxon>Eukaryota</taxon>
        <taxon>Metazoa</taxon>
        <taxon>Chordata</taxon>
        <taxon>Craniata</taxon>
        <taxon>Vertebrata</taxon>
        <taxon>Euteleostomi</taxon>
        <taxon>Actinopterygii</taxon>
        <taxon>Neopterygii</taxon>
        <taxon>Teleostei</taxon>
        <taxon>Neoteleostei</taxon>
        <taxon>Acanthomorphata</taxon>
        <taxon>Ovalentaria</taxon>
        <taxon>Atherinomorphae</taxon>
        <taxon>Cyprinodontiformes</taxon>
        <taxon>Goodeidae</taxon>
        <taxon>Ataeniobius</taxon>
    </lineage>
</organism>
<comment type="caution">
    <text evidence="2">The sequence shown here is derived from an EMBL/GenBank/DDBJ whole genome shotgun (WGS) entry which is preliminary data.</text>
</comment>
<gene>
    <name evidence="2" type="ORF">ATANTOWER_018419</name>
</gene>
<protein>
    <submittedName>
        <fullName evidence="2">Uncharacterized protein</fullName>
    </submittedName>
</protein>
<dbReference type="EMBL" id="JAHUTI010052993">
    <property type="protein sequence ID" value="MED6249710.1"/>
    <property type="molecule type" value="Genomic_DNA"/>
</dbReference>
<reference evidence="2 3" key="1">
    <citation type="submission" date="2021-07" db="EMBL/GenBank/DDBJ databases">
        <authorList>
            <person name="Palmer J.M."/>
        </authorList>
    </citation>
    <scope>NUCLEOTIDE SEQUENCE [LARGE SCALE GENOMIC DNA]</scope>
    <source>
        <strain evidence="2 3">AT_MEX2019</strain>
        <tissue evidence="2">Muscle</tissue>
    </source>
</reference>
<accession>A0ABU7BI07</accession>
<dbReference type="Proteomes" id="UP001345963">
    <property type="component" value="Unassembled WGS sequence"/>
</dbReference>
<proteinExistence type="predicted"/>
<name>A0ABU7BI07_9TELE</name>
<keyword evidence="1" id="KW-0472">Membrane</keyword>
<keyword evidence="1" id="KW-1133">Transmembrane helix</keyword>